<gene>
    <name evidence="1" type="ORF">GCM10007895_18290</name>
</gene>
<dbReference type="AlphaFoldDB" id="A0AA37W168"/>
<dbReference type="Proteomes" id="UP001161422">
    <property type="component" value="Unassembled WGS sequence"/>
</dbReference>
<evidence type="ECO:0000313" key="2">
    <source>
        <dbReference type="Proteomes" id="UP001161422"/>
    </source>
</evidence>
<reference evidence="1" key="1">
    <citation type="journal article" date="2014" name="Int. J. Syst. Evol. Microbiol.">
        <title>Complete genome sequence of Corynebacterium casei LMG S-19264T (=DSM 44701T), isolated from a smear-ripened cheese.</title>
        <authorList>
            <consortium name="US DOE Joint Genome Institute (JGI-PGF)"/>
            <person name="Walter F."/>
            <person name="Albersmeier A."/>
            <person name="Kalinowski J."/>
            <person name="Ruckert C."/>
        </authorList>
    </citation>
    <scope>NUCLEOTIDE SEQUENCE</scope>
    <source>
        <strain evidence="1">NBRC 101628</strain>
    </source>
</reference>
<accession>A0AA37W168</accession>
<sequence>MIDSAQYLTDEARKKVQQQSLTVEQPVMLISLQNTYETTNDNPLGYLRRIENIPKTNIKSTLPYVIRDLTALRVQ</sequence>
<dbReference type="EMBL" id="BSNC01000004">
    <property type="protein sequence ID" value="GLP96523.1"/>
    <property type="molecule type" value="Genomic_DNA"/>
</dbReference>
<protein>
    <submittedName>
        <fullName evidence="1">Uncharacterized protein</fullName>
    </submittedName>
</protein>
<name>A0AA37W168_9GAMM</name>
<organism evidence="1 2">
    <name type="scientific">Paraferrimonas sedimenticola</name>
    <dbReference type="NCBI Taxonomy" id="375674"/>
    <lineage>
        <taxon>Bacteria</taxon>
        <taxon>Pseudomonadati</taxon>
        <taxon>Pseudomonadota</taxon>
        <taxon>Gammaproteobacteria</taxon>
        <taxon>Alteromonadales</taxon>
        <taxon>Ferrimonadaceae</taxon>
        <taxon>Paraferrimonas</taxon>
    </lineage>
</organism>
<proteinExistence type="predicted"/>
<reference evidence="1" key="2">
    <citation type="submission" date="2023-01" db="EMBL/GenBank/DDBJ databases">
        <title>Draft genome sequence of Paraferrimonas sedimenticola strain NBRC 101628.</title>
        <authorList>
            <person name="Sun Q."/>
            <person name="Mori K."/>
        </authorList>
    </citation>
    <scope>NUCLEOTIDE SEQUENCE</scope>
    <source>
        <strain evidence="1">NBRC 101628</strain>
    </source>
</reference>
<evidence type="ECO:0000313" key="1">
    <source>
        <dbReference type="EMBL" id="GLP96523.1"/>
    </source>
</evidence>
<comment type="caution">
    <text evidence="1">The sequence shown here is derived from an EMBL/GenBank/DDBJ whole genome shotgun (WGS) entry which is preliminary data.</text>
</comment>
<keyword evidence="2" id="KW-1185">Reference proteome</keyword>